<dbReference type="SMART" id="SM00904">
    <property type="entry name" value="Flavokinase"/>
    <property type="match status" value="1"/>
</dbReference>
<dbReference type="EC" id="2.7.1.26" evidence="15"/>
<evidence type="ECO:0000256" key="14">
    <source>
        <dbReference type="ARBA" id="ARBA00049494"/>
    </source>
</evidence>
<keyword evidence="9 15" id="KW-0418">Kinase</keyword>
<dbReference type="EMBL" id="RKLY01000007">
    <property type="protein sequence ID" value="TGD24117.1"/>
    <property type="molecule type" value="Genomic_DNA"/>
</dbReference>
<comment type="pathway">
    <text evidence="2 15">Cofactor biosynthesis; FAD biosynthesis; FAD from FMN: step 1/1.</text>
</comment>
<evidence type="ECO:0000256" key="8">
    <source>
        <dbReference type="ARBA" id="ARBA00022741"/>
    </source>
</evidence>
<proteinExistence type="inferred from homology"/>
<keyword evidence="18" id="KW-1185">Reference proteome</keyword>
<evidence type="ECO:0000256" key="11">
    <source>
        <dbReference type="ARBA" id="ARBA00022840"/>
    </source>
</evidence>
<dbReference type="PANTHER" id="PTHR22749">
    <property type="entry name" value="RIBOFLAVIN KINASE/FMN ADENYLYLTRANSFERASE"/>
    <property type="match status" value="1"/>
</dbReference>
<dbReference type="NCBIfam" id="TIGR00083">
    <property type="entry name" value="ribF"/>
    <property type="match status" value="1"/>
</dbReference>
<dbReference type="SUPFAM" id="SSF82114">
    <property type="entry name" value="Riboflavin kinase-like"/>
    <property type="match status" value="1"/>
</dbReference>
<protein>
    <recommendedName>
        <fullName evidence="15">Riboflavin biosynthesis protein</fullName>
    </recommendedName>
    <domain>
        <recommendedName>
            <fullName evidence="15">Riboflavin kinase</fullName>
            <ecNumber evidence="15">2.7.1.26</ecNumber>
        </recommendedName>
        <alternativeName>
            <fullName evidence="15">Flavokinase</fullName>
        </alternativeName>
    </domain>
    <domain>
        <recommendedName>
            <fullName evidence="15">FMN adenylyltransferase</fullName>
            <ecNumber evidence="15">2.7.7.2</ecNumber>
        </recommendedName>
        <alternativeName>
            <fullName evidence="15">FAD pyrophosphorylase</fullName>
        </alternativeName>
        <alternativeName>
            <fullName evidence="15">FAD synthase</fullName>
        </alternativeName>
    </domain>
</protein>
<name>A0A4Z0JMA7_9LACO</name>
<dbReference type="GO" id="GO:0009231">
    <property type="term" value="P:riboflavin biosynthetic process"/>
    <property type="evidence" value="ECO:0007669"/>
    <property type="project" value="InterPro"/>
</dbReference>
<dbReference type="AlphaFoldDB" id="A0A4Z0JMA7"/>
<comment type="catalytic activity">
    <reaction evidence="13 15">
        <text>riboflavin + ATP = FMN + ADP + H(+)</text>
        <dbReference type="Rhea" id="RHEA:14357"/>
        <dbReference type="ChEBI" id="CHEBI:15378"/>
        <dbReference type="ChEBI" id="CHEBI:30616"/>
        <dbReference type="ChEBI" id="CHEBI:57986"/>
        <dbReference type="ChEBI" id="CHEBI:58210"/>
        <dbReference type="ChEBI" id="CHEBI:456216"/>
        <dbReference type="EC" id="2.7.1.26"/>
    </reaction>
</comment>
<dbReference type="Gene3D" id="2.40.30.30">
    <property type="entry name" value="Riboflavin kinase-like"/>
    <property type="match status" value="1"/>
</dbReference>
<feature type="domain" description="Riboflavin kinase" evidence="16">
    <location>
        <begin position="184"/>
        <end position="309"/>
    </location>
</feature>
<dbReference type="InterPro" id="IPR023465">
    <property type="entry name" value="Riboflavin_kinase_dom_sf"/>
</dbReference>
<evidence type="ECO:0000256" key="3">
    <source>
        <dbReference type="ARBA" id="ARBA00005201"/>
    </source>
</evidence>
<dbReference type="GO" id="GO:0005524">
    <property type="term" value="F:ATP binding"/>
    <property type="evidence" value="ECO:0007669"/>
    <property type="project" value="UniProtKB-UniRule"/>
</dbReference>
<evidence type="ECO:0000256" key="15">
    <source>
        <dbReference type="PIRNR" id="PIRNR004491"/>
    </source>
</evidence>
<dbReference type="InterPro" id="IPR002606">
    <property type="entry name" value="Riboflavin_kinase_bac"/>
</dbReference>
<dbReference type="Gene3D" id="3.40.50.620">
    <property type="entry name" value="HUPs"/>
    <property type="match status" value="1"/>
</dbReference>
<keyword evidence="5 15" id="KW-0288">FMN</keyword>
<comment type="catalytic activity">
    <reaction evidence="14 15">
        <text>FMN + ATP + H(+) = FAD + diphosphate</text>
        <dbReference type="Rhea" id="RHEA:17237"/>
        <dbReference type="ChEBI" id="CHEBI:15378"/>
        <dbReference type="ChEBI" id="CHEBI:30616"/>
        <dbReference type="ChEBI" id="CHEBI:33019"/>
        <dbReference type="ChEBI" id="CHEBI:57692"/>
        <dbReference type="ChEBI" id="CHEBI:58210"/>
        <dbReference type="EC" id="2.7.7.2"/>
    </reaction>
</comment>
<reference evidence="17 18" key="1">
    <citation type="submission" date="2018-10" db="EMBL/GenBank/DDBJ databases">
        <title>Lactobacillus sp. R7 and Lactobacillus sp. R19 isolated from fermented mustard green product of Taiwan.</title>
        <authorList>
            <person name="Lin S.-T."/>
        </authorList>
    </citation>
    <scope>NUCLEOTIDE SEQUENCE [LARGE SCALE GENOMIC DNA]</scope>
    <source>
        <strain evidence="17 18">BCRC 81127</strain>
    </source>
</reference>
<keyword evidence="7 15" id="KW-0548">Nucleotidyltransferase</keyword>
<evidence type="ECO:0000256" key="13">
    <source>
        <dbReference type="ARBA" id="ARBA00047880"/>
    </source>
</evidence>
<dbReference type="GO" id="GO:0009398">
    <property type="term" value="P:FMN biosynthetic process"/>
    <property type="evidence" value="ECO:0007669"/>
    <property type="project" value="UniProtKB-UniRule"/>
</dbReference>
<dbReference type="InterPro" id="IPR015864">
    <property type="entry name" value="FAD_synthase"/>
</dbReference>
<dbReference type="PIRSF" id="PIRSF004491">
    <property type="entry name" value="FAD_Synth"/>
    <property type="match status" value="1"/>
</dbReference>
<accession>A0A4Z0JMA7</accession>
<keyword evidence="11 15" id="KW-0067">ATP-binding</keyword>
<evidence type="ECO:0000313" key="17">
    <source>
        <dbReference type="EMBL" id="TGD24117.1"/>
    </source>
</evidence>
<dbReference type="RefSeq" id="WP_135371746.1">
    <property type="nucleotide sequence ID" value="NZ_RKLY01000007.1"/>
</dbReference>
<dbReference type="GO" id="GO:0003919">
    <property type="term" value="F:FMN adenylyltransferase activity"/>
    <property type="evidence" value="ECO:0007669"/>
    <property type="project" value="UniProtKB-UniRule"/>
</dbReference>
<sequence>MQIINVKHPLSVKDRPKEKIVLIMGFFDGVHLGHQKVIKTGVELAKEQGLKSVLLTFDRSPRTVYQHEKNYKYLSTTQRKAELVQNLGVDALYFVEFSQDFAQLKPQEFVDQYMIDLQAKFVVAGFDYTYGKKDVANMQNLPKYSRQKFETITVPEQLIDDRKIGSSAIKDFIQKGQIEAANRFLGYRYQNQGTVIHGLQRGRTLGFPTANLSVSNDQLLPGIGVYTTRVEVDGKWYGAMTSVGYNVTFKENTGITVETNIFDFNQDIYGQEIRLEWVKRLRGEVKFAGVEGLIAQLKQDKNDSLNNLK</sequence>
<evidence type="ECO:0000259" key="16">
    <source>
        <dbReference type="SMART" id="SM00904"/>
    </source>
</evidence>
<evidence type="ECO:0000313" key="18">
    <source>
        <dbReference type="Proteomes" id="UP000298021"/>
    </source>
</evidence>
<evidence type="ECO:0000256" key="4">
    <source>
        <dbReference type="ARBA" id="ARBA00022630"/>
    </source>
</evidence>
<evidence type="ECO:0000256" key="10">
    <source>
        <dbReference type="ARBA" id="ARBA00022827"/>
    </source>
</evidence>
<dbReference type="UniPathway" id="UPA00277">
    <property type="reaction ID" value="UER00407"/>
</dbReference>
<dbReference type="Pfam" id="PF06574">
    <property type="entry name" value="FAD_syn"/>
    <property type="match status" value="1"/>
</dbReference>
<evidence type="ECO:0000256" key="1">
    <source>
        <dbReference type="ARBA" id="ARBA00002121"/>
    </source>
</evidence>
<dbReference type="OrthoDB" id="9803667at2"/>
<comment type="similarity">
    <text evidence="15">Belongs to the ribF family.</text>
</comment>
<dbReference type="CDD" id="cd02064">
    <property type="entry name" value="FAD_synthetase_N"/>
    <property type="match status" value="1"/>
</dbReference>
<keyword evidence="4 15" id="KW-0285">Flavoprotein</keyword>
<dbReference type="Proteomes" id="UP000298021">
    <property type="component" value="Unassembled WGS sequence"/>
</dbReference>
<dbReference type="PANTHER" id="PTHR22749:SF6">
    <property type="entry name" value="RIBOFLAVIN KINASE"/>
    <property type="match status" value="1"/>
</dbReference>
<evidence type="ECO:0000256" key="12">
    <source>
        <dbReference type="ARBA" id="ARBA00023268"/>
    </source>
</evidence>
<dbReference type="InterPro" id="IPR014729">
    <property type="entry name" value="Rossmann-like_a/b/a_fold"/>
</dbReference>
<comment type="pathway">
    <text evidence="3 15">Cofactor biosynthesis; FMN biosynthesis; FMN from riboflavin (ATP route): step 1/1.</text>
</comment>
<dbReference type="EC" id="2.7.7.2" evidence="15"/>
<evidence type="ECO:0000256" key="9">
    <source>
        <dbReference type="ARBA" id="ARBA00022777"/>
    </source>
</evidence>
<dbReference type="FunFam" id="3.40.50.620:FF:000021">
    <property type="entry name" value="Riboflavin biosynthesis protein"/>
    <property type="match status" value="1"/>
</dbReference>
<comment type="function">
    <text evidence="1">Catalyzes the phosphorylation of riboflavin to FMN followed by the adenylation of FMN to FAD.</text>
</comment>
<dbReference type="GO" id="GO:0006747">
    <property type="term" value="P:FAD biosynthetic process"/>
    <property type="evidence" value="ECO:0007669"/>
    <property type="project" value="UniProtKB-UniRule"/>
</dbReference>
<dbReference type="InterPro" id="IPR015865">
    <property type="entry name" value="Riboflavin_kinase_bac/euk"/>
</dbReference>
<comment type="caution">
    <text evidence="17">The sequence shown here is derived from an EMBL/GenBank/DDBJ whole genome shotgun (WGS) entry which is preliminary data.</text>
</comment>
<dbReference type="FunFam" id="2.40.30.30:FF:000003">
    <property type="entry name" value="Riboflavin biosynthesis protein"/>
    <property type="match status" value="1"/>
</dbReference>
<evidence type="ECO:0000256" key="2">
    <source>
        <dbReference type="ARBA" id="ARBA00004726"/>
    </source>
</evidence>
<keyword evidence="6 15" id="KW-0808">Transferase</keyword>
<dbReference type="SUPFAM" id="SSF52374">
    <property type="entry name" value="Nucleotidylyl transferase"/>
    <property type="match status" value="1"/>
</dbReference>
<dbReference type="UniPathway" id="UPA00276">
    <property type="reaction ID" value="UER00406"/>
</dbReference>
<evidence type="ECO:0000256" key="6">
    <source>
        <dbReference type="ARBA" id="ARBA00022679"/>
    </source>
</evidence>
<keyword evidence="10 15" id="KW-0274">FAD</keyword>
<dbReference type="InterPro" id="IPR023468">
    <property type="entry name" value="Riboflavin_kinase"/>
</dbReference>
<dbReference type="InterPro" id="IPR004821">
    <property type="entry name" value="Cyt_trans-like"/>
</dbReference>
<evidence type="ECO:0000256" key="7">
    <source>
        <dbReference type="ARBA" id="ARBA00022695"/>
    </source>
</evidence>
<keyword evidence="8 15" id="KW-0547">Nucleotide-binding</keyword>
<dbReference type="Pfam" id="PF01687">
    <property type="entry name" value="Flavokinase"/>
    <property type="match status" value="1"/>
</dbReference>
<dbReference type="NCBIfam" id="TIGR00125">
    <property type="entry name" value="cyt_tran_rel"/>
    <property type="match status" value="1"/>
</dbReference>
<gene>
    <name evidence="17" type="primary">ribF</name>
    <name evidence="17" type="ORF">EGT49_04040</name>
</gene>
<dbReference type="NCBIfam" id="NF004162">
    <property type="entry name" value="PRK05627.1-5"/>
    <property type="match status" value="1"/>
</dbReference>
<keyword evidence="12" id="KW-0511">Multifunctional enzyme</keyword>
<dbReference type="GO" id="GO:0008531">
    <property type="term" value="F:riboflavin kinase activity"/>
    <property type="evidence" value="ECO:0007669"/>
    <property type="project" value="UniProtKB-UniRule"/>
</dbReference>
<evidence type="ECO:0000256" key="5">
    <source>
        <dbReference type="ARBA" id="ARBA00022643"/>
    </source>
</evidence>
<organism evidence="17 18">
    <name type="scientific">Companilactobacillus suantsaicola</name>
    <dbReference type="NCBI Taxonomy" id="2487723"/>
    <lineage>
        <taxon>Bacteria</taxon>
        <taxon>Bacillati</taxon>
        <taxon>Bacillota</taxon>
        <taxon>Bacilli</taxon>
        <taxon>Lactobacillales</taxon>
        <taxon>Lactobacillaceae</taxon>
        <taxon>Companilactobacillus</taxon>
    </lineage>
</organism>